<evidence type="ECO:0000313" key="10">
    <source>
        <dbReference type="EMBL" id="HBT48915.1"/>
    </source>
</evidence>
<name>A0A101E632_9THEO</name>
<dbReference type="NCBIfam" id="TIGR01726">
    <property type="entry name" value="HEQRo_perm_3TM"/>
    <property type="match status" value="1"/>
</dbReference>
<reference evidence="10 11" key="1">
    <citation type="journal article" date="2018" name="Nat. Biotechnol.">
        <title>A standardized bacterial taxonomy based on genome phylogeny substantially revises the tree of life.</title>
        <authorList>
            <person name="Parks D.H."/>
            <person name="Chuvochina M."/>
            <person name="Waite D.W."/>
            <person name="Rinke C."/>
            <person name="Skarshewski A."/>
            <person name="Chaumeil P.A."/>
            <person name="Hugenholtz P."/>
        </authorList>
    </citation>
    <scope>NUCLEOTIDE SEQUENCE [LARGE SCALE GENOMIC DNA]</scope>
    <source>
        <strain evidence="10">UBA12544</strain>
    </source>
</reference>
<keyword evidence="2 8" id="KW-0813">Transport</keyword>
<accession>A0A101E632</accession>
<evidence type="ECO:0000313" key="11">
    <source>
        <dbReference type="Proteomes" id="UP000264445"/>
    </source>
</evidence>
<dbReference type="GO" id="GO:0006865">
    <property type="term" value="P:amino acid transport"/>
    <property type="evidence" value="ECO:0007669"/>
    <property type="project" value="UniProtKB-KW"/>
</dbReference>
<organism evidence="10 11">
    <name type="scientific">Caldanaerobacter subterraneus</name>
    <dbReference type="NCBI Taxonomy" id="911092"/>
    <lineage>
        <taxon>Bacteria</taxon>
        <taxon>Bacillati</taxon>
        <taxon>Bacillota</taxon>
        <taxon>Clostridia</taxon>
        <taxon>Thermoanaerobacterales</taxon>
        <taxon>Thermoanaerobacteraceae</taxon>
        <taxon>Caldanaerobacter</taxon>
    </lineage>
</organism>
<dbReference type="GO" id="GO:0022857">
    <property type="term" value="F:transmembrane transporter activity"/>
    <property type="evidence" value="ECO:0007669"/>
    <property type="project" value="InterPro"/>
</dbReference>
<keyword evidence="4 8" id="KW-0812">Transmembrane</keyword>
<gene>
    <name evidence="10" type="primary">ehuD</name>
    <name evidence="10" type="ORF">DEA61_03490</name>
</gene>
<comment type="caution">
    <text evidence="10">The sequence shown here is derived from an EMBL/GenBank/DDBJ whole genome shotgun (WGS) entry which is preliminary data.</text>
</comment>
<evidence type="ECO:0000256" key="8">
    <source>
        <dbReference type="RuleBase" id="RU363032"/>
    </source>
</evidence>
<comment type="similarity">
    <text evidence="8">Belongs to the binding-protein-dependent transport system permease family.</text>
</comment>
<proteinExistence type="inferred from homology"/>
<feature type="domain" description="ABC transmembrane type-1" evidence="9">
    <location>
        <begin position="14"/>
        <end position="206"/>
    </location>
</feature>
<dbReference type="InterPro" id="IPR043429">
    <property type="entry name" value="ArtM/GltK/GlnP/TcyL/YhdX-like"/>
</dbReference>
<dbReference type="NCBIfam" id="TIGR03003">
    <property type="entry name" value="ectoine_ehuD"/>
    <property type="match status" value="1"/>
</dbReference>
<comment type="subcellular location">
    <subcellularLocation>
        <location evidence="1 8">Cell membrane</location>
        <topology evidence="1 8">Multi-pass membrane protein</topology>
    </subcellularLocation>
</comment>
<dbReference type="AlphaFoldDB" id="A0A101E632"/>
<evidence type="ECO:0000256" key="6">
    <source>
        <dbReference type="ARBA" id="ARBA00022989"/>
    </source>
</evidence>
<dbReference type="CDD" id="cd06261">
    <property type="entry name" value="TM_PBP2"/>
    <property type="match status" value="1"/>
</dbReference>
<feature type="transmembrane region" description="Helical" evidence="8">
    <location>
        <begin position="72"/>
        <end position="96"/>
    </location>
</feature>
<sequence>MWSWSFTFKVLPKLLSAAKITFIATILGFLLASILGLVWTFLKRAKIHWISSSATAIVEFIRRTPLLIQLFFLYYTLPSFNIRLPALTVGIIGLGLHYSTYLSEVYRAGIEAVEKEQWEAAKSLNFTPYQTWTLVILPQAIPPIIPMMGNYLITLFKETPLLAAISVVELLQQAKIIGSEYFQYLEVFTLVGIIFFIFSYPSSLLVQYLEIKLKNPAEKRM</sequence>
<evidence type="ECO:0000256" key="7">
    <source>
        <dbReference type="ARBA" id="ARBA00023136"/>
    </source>
</evidence>
<dbReference type="Proteomes" id="UP000264445">
    <property type="component" value="Unassembled WGS sequence"/>
</dbReference>
<dbReference type="PROSITE" id="PS50928">
    <property type="entry name" value="ABC_TM1"/>
    <property type="match status" value="1"/>
</dbReference>
<keyword evidence="3" id="KW-1003">Cell membrane</keyword>
<dbReference type="PANTHER" id="PTHR30614:SF0">
    <property type="entry name" value="L-CYSTINE TRANSPORT SYSTEM PERMEASE PROTEIN TCYL"/>
    <property type="match status" value="1"/>
</dbReference>
<dbReference type="SUPFAM" id="SSF161098">
    <property type="entry name" value="MetI-like"/>
    <property type="match status" value="1"/>
</dbReference>
<dbReference type="RefSeq" id="WP_029688885.1">
    <property type="nucleotide sequence ID" value="NZ_DOLB01000059.1"/>
</dbReference>
<dbReference type="EMBL" id="DOLB01000059">
    <property type="protein sequence ID" value="HBT48915.1"/>
    <property type="molecule type" value="Genomic_DNA"/>
</dbReference>
<dbReference type="InterPro" id="IPR010065">
    <property type="entry name" value="AA_ABC_transptr_permease_3TM"/>
</dbReference>
<evidence type="ECO:0000256" key="1">
    <source>
        <dbReference type="ARBA" id="ARBA00004651"/>
    </source>
</evidence>
<evidence type="ECO:0000256" key="4">
    <source>
        <dbReference type="ARBA" id="ARBA00022692"/>
    </source>
</evidence>
<keyword evidence="7 8" id="KW-0472">Membrane</keyword>
<keyword evidence="6 8" id="KW-1133">Transmembrane helix</keyword>
<keyword evidence="5" id="KW-0029">Amino-acid transport</keyword>
<dbReference type="PANTHER" id="PTHR30614">
    <property type="entry name" value="MEMBRANE COMPONENT OF AMINO ACID ABC TRANSPORTER"/>
    <property type="match status" value="1"/>
</dbReference>
<dbReference type="InterPro" id="IPR000515">
    <property type="entry name" value="MetI-like"/>
</dbReference>
<evidence type="ECO:0000256" key="5">
    <source>
        <dbReference type="ARBA" id="ARBA00022970"/>
    </source>
</evidence>
<dbReference type="Pfam" id="PF00528">
    <property type="entry name" value="BPD_transp_1"/>
    <property type="match status" value="1"/>
</dbReference>
<feature type="transmembrane region" description="Helical" evidence="8">
    <location>
        <begin position="187"/>
        <end position="211"/>
    </location>
</feature>
<dbReference type="Gene3D" id="1.10.3720.10">
    <property type="entry name" value="MetI-like"/>
    <property type="match status" value="1"/>
</dbReference>
<evidence type="ECO:0000259" key="9">
    <source>
        <dbReference type="PROSITE" id="PS50928"/>
    </source>
</evidence>
<protein>
    <submittedName>
        <fullName evidence="10">Ectoine/hydroxyectoine ABC transporter permease subunit EhuD</fullName>
    </submittedName>
</protein>
<feature type="transmembrane region" description="Helical" evidence="8">
    <location>
        <begin position="20"/>
        <end position="42"/>
    </location>
</feature>
<evidence type="ECO:0000256" key="3">
    <source>
        <dbReference type="ARBA" id="ARBA00022475"/>
    </source>
</evidence>
<dbReference type="InterPro" id="IPR035906">
    <property type="entry name" value="MetI-like_sf"/>
</dbReference>
<dbReference type="InterPro" id="IPR014341">
    <property type="entry name" value="Ectoine_EhuD"/>
</dbReference>
<evidence type="ECO:0000256" key="2">
    <source>
        <dbReference type="ARBA" id="ARBA00022448"/>
    </source>
</evidence>
<dbReference type="GO" id="GO:0043190">
    <property type="term" value="C:ATP-binding cassette (ABC) transporter complex"/>
    <property type="evidence" value="ECO:0007669"/>
    <property type="project" value="InterPro"/>
</dbReference>